<dbReference type="PROSITE" id="PS51840">
    <property type="entry name" value="C2_NT"/>
    <property type="match status" value="1"/>
</dbReference>
<keyword evidence="4" id="KW-1185">Reference proteome</keyword>
<dbReference type="PANTHER" id="PTHR31182">
    <property type="entry name" value="C2 NT-TYPE DOMAIN-CONTAINING PROTEIN"/>
    <property type="match status" value="1"/>
</dbReference>
<dbReference type="OrthoDB" id="733571at2759"/>
<proteinExistence type="predicted"/>
<dbReference type="InterPro" id="IPR019448">
    <property type="entry name" value="NT-C2"/>
</dbReference>
<gene>
    <name evidence="3" type="ORF">ZOSMA_290G00130</name>
</gene>
<evidence type="ECO:0000313" key="3">
    <source>
        <dbReference type="EMBL" id="KMZ66642.1"/>
    </source>
</evidence>
<dbReference type="AlphaFoldDB" id="A0A0K9PEI8"/>
<dbReference type="STRING" id="29655.A0A0K9PEI8"/>
<dbReference type="Proteomes" id="UP000036987">
    <property type="component" value="Unassembled WGS sequence"/>
</dbReference>
<name>A0A0K9PEI8_ZOSMR</name>
<dbReference type="PANTHER" id="PTHR31182:SF21">
    <property type="entry name" value="C2 NT-TYPE DOMAIN-CONTAINING PROTEIN"/>
    <property type="match status" value="1"/>
</dbReference>
<feature type="region of interest" description="Disordered" evidence="1">
    <location>
        <begin position="528"/>
        <end position="549"/>
    </location>
</feature>
<evidence type="ECO:0000259" key="2">
    <source>
        <dbReference type="PROSITE" id="PS51840"/>
    </source>
</evidence>
<feature type="compositionally biased region" description="Acidic residues" evidence="1">
    <location>
        <begin position="534"/>
        <end position="546"/>
    </location>
</feature>
<sequence>MVVKLIKWPLWPPTAVAKKFLVKLVVGGLHGFINLTGRENDRSRIVTEVRWKGSKSTLMSLRKSNRTNLTKVAPLVVWEEGIEEDEEEDKNLVAKVEWNEEFVSVCTFTSNNIQKPNLHPWEIEFQVSDGPRIDVAQKMNKVHAIGAASLNLAQYASATENKEIQIRLPLKIKSAKSTIKPVLYLHLVLSISEVKQGETSSEIIRNESGLIPSTPSSPLSLPLPPLPPVVHKSENHSGLKAGLRKANIFRGFSFRHKKNGSLSEDGYIDINDDEEEDVDAIGYESLAYANYIGFMMFYEMRSNSDFDSWVYYSSQRKQPSYYMDCFLCSNVEKKASLSSSFSSSVVEFNPPSSSSFSFSSSAKSLGQSLLPWKRKRPVYIICSECEGEPLLKKSDGQMDEVTADKTIFEFEEWETNAIRSRDYSMKLRSQMFFASIDQRSECASGASACTALVTVMAHWLNTNVNRIPSRSNFDSLIREGSLEWRKLCENELYIQQFPDKHFDLDTVLQVKIRPLSVVPSKSFVGFFHPKQDQQDDEDDNNNDDGGDNNSDLEFLDGLMSFDNIWDEIKQAASTLNTPLNQQQLYIVSWNDHFFILVVRYDAYYIIDTLGERLYEGCKQAYILKFDESTSIGKISSSPKMNGSNEKLDENKSEEIICRGKETCKEYIKSFLAAIPIKSVRVDMKKGVNLSTIYQTLQIEFHFTELSAEIH</sequence>
<evidence type="ECO:0000256" key="1">
    <source>
        <dbReference type="SAM" id="MobiDB-lite"/>
    </source>
</evidence>
<accession>A0A0K9PEI8</accession>
<reference evidence="4" key="1">
    <citation type="journal article" date="2016" name="Nature">
        <title>The genome of the seagrass Zostera marina reveals angiosperm adaptation to the sea.</title>
        <authorList>
            <person name="Olsen J.L."/>
            <person name="Rouze P."/>
            <person name="Verhelst B."/>
            <person name="Lin Y.-C."/>
            <person name="Bayer T."/>
            <person name="Collen J."/>
            <person name="Dattolo E."/>
            <person name="De Paoli E."/>
            <person name="Dittami S."/>
            <person name="Maumus F."/>
            <person name="Michel G."/>
            <person name="Kersting A."/>
            <person name="Lauritano C."/>
            <person name="Lohaus R."/>
            <person name="Toepel M."/>
            <person name="Tonon T."/>
            <person name="Vanneste K."/>
            <person name="Amirebrahimi M."/>
            <person name="Brakel J."/>
            <person name="Bostroem C."/>
            <person name="Chovatia M."/>
            <person name="Grimwood J."/>
            <person name="Jenkins J.W."/>
            <person name="Jueterbock A."/>
            <person name="Mraz A."/>
            <person name="Stam W.T."/>
            <person name="Tice H."/>
            <person name="Bornberg-Bauer E."/>
            <person name="Green P.J."/>
            <person name="Pearson G.A."/>
            <person name="Procaccini G."/>
            <person name="Duarte C.M."/>
            <person name="Schmutz J."/>
            <person name="Reusch T.B.H."/>
            <person name="Van de Peer Y."/>
        </authorList>
    </citation>
    <scope>NUCLEOTIDE SEQUENCE [LARGE SCALE GENOMIC DNA]</scope>
    <source>
        <strain evidence="4">cv. Finnish</strain>
    </source>
</reference>
<organism evidence="3 4">
    <name type="scientific">Zostera marina</name>
    <name type="common">Eelgrass</name>
    <dbReference type="NCBI Taxonomy" id="29655"/>
    <lineage>
        <taxon>Eukaryota</taxon>
        <taxon>Viridiplantae</taxon>
        <taxon>Streptophyta</taxon>
        <taxon>Embryophyta</taxon>
        <taxon>Tracheophyta</taxon>
        <taxon>Spermatophyta</taxon>
        <taxon>Magnoliopsida</taxon>
        <taxon>Liliopsida</taxon>
        <taxon>Zosteraceae</taxon>
        <taxon>Zostera</taxon>
    </lineage>
</organism>
<feature type="domain" description="C2 NT-type" evidence="2">
    <location>
        <begin position="10"/>
        <end position="191"/>
    </location>
</feature>
<comment type="caution">
    <text evidence="3">The sequence shown here is derived from an EMBL/GenBank/DDBJ whole genome shotgun (WGS) entry which is preliminary data.</text>
</comment>
<protein>
    <recommendedName>
        <fullName evidence="2">C2 NT-type domain-containing protein</fullName>
    </recommendedName>
</protein>
<dbReference type="OMA" id="WETNAIR"/>
<evidence type="ECO:0000313" key="4">
    <source>
        <dbReference type="Proteomes" id="UP000036987"/>
    </source>
</evidence>
<dbReference type="Pfam" id="PF10358">
    <property type="entry name" value="NT-C2"/>
    <property type="match status" value="1"/>
</dbReference>
<dbReference type="EMBL" id="LFYR01000960">
    <property type="protein sequence ID" value="KMZ66642.1"/>
    <property type="molecule type" value="Genomic_DNA"/>
</dbReference>